<keyword evidence="1" id="KW-0812">Transmembrane</keyword>
<keyword evidence="1" id="KW-1133">Transmembrane helix</keyword>
<dbReference type="InterPro" id="IPR012902">
    <property type="entry name" value="N_methyl_site"/>
</dbReference>
<evidence type="ECO:0000313" key="2">
    <source>
        <dbReference type="EMBL" id="OPX55035.1"/>
    </source>
</evidence>
<dbReference type="OrthoDB" id="9983634at2"/>
<dbReference type="RefSeq" id="WP_159445679.1">
    <property type="nucleotide sequence ID" value="NZ_FUXG01000028.1"/>
</dbReference>
<dbReference type="STRING" id="64969.SAMN02745127_02922"/>
<accession>A0A1T4SBZ0</accession>
<name>A0A1T4SBZ0_9GAMM</name>
<dbReference type="Proteomes" id="UP000191418">
    <property type="component" value="Unassembled WGS sequence"/>
</dbReference>
<dbReference type="AlphaFoldDB" id="A0A1T4SBZ0"/>
<dbReference type="Gene3D" id="3.55.40.10">
    <property type="entry name" value="minor pseudopilin epsh domain"/>
    <property type="match status" value="1"/>
</dbReference>
<protein>
    <submittedName>
        <fullName evidence="2">Type II secretion system protein GspH</fullName>
    </submittedName>
</protein>
<keyword evidence="1" id="KW-0472">Membrane</keyword>
<dbReference type="InterPro" id="IPR045584">
    <property type="entry name" value="Pilin-like"/>
</dbReference>
<keyword evidence="3" id="KW-1185">Reference proteome</keyword>
<comment type="caution">
    <text evidence="2">The sequence shown here is derived from an EMBL/GenBank/DDBJ whole genome shotgun (WGS) entry which is preliminary data.</text>
</comment>
<dbReference type="EMBL" id="MTSM01000014">
    <property type="protein sequence ID" value="OPX55035.1"/>
    <property type="molecule type" value="Genomic_DNA"/>
</dbReference>
<evidence type="ECO:0000313" key="3">
    <source>
        <dbReference type="Proteomes" id="UP000191418"/>
    </source>
</evidence>
<dbReference type="PROSITE" id="PS00409">
    <property type="entry name" value="PROKAR_NTER_METHYL"/>
    <property type="match status" value="1"/>
</dbReference>
<dbReference type="NCBIfam" id="TIGR02532">
    <property type="entry name" value="IV_pilin_GFxxxE"/>
    <property type="match status" value="1"/>
</dbReference>
<gene>
    <name evidence="2" type="ORF">BTE48_11190</name>
</gene>
<evidence type="ECO:0000256" key="1">
    <source>
        <dbReference type="SAM" id="Phobius"/>
    </source>
</evidence>
<reference evidence="2 3" key="1">
    <citation type="submission" date="2017-01" db="EMBL/GenBank/DDBJ databases">
        <title>Genome Sequencing of a Marine Spirillum, Oceanospirillum multiglobuliferum ATCC 33336, from Japan.</title>
        <authorList>
            <person name="Carney J.G."/>
            <person name="Trachtenberg A.M."/>
            <person name="Rheaume B.A."/>
            <person name="Linnane J.D."/>
            <person name="Pitts N.L."/>
            <person name="Mykles D.L."/>
            <person name="Maclea K.S."/>
        </authorList>
    </citation>
    <scope>NUCLEOTIDE SEQUENCE [LARGE SCALE GENOMIC DNA]</scope>
    <source>
        <strain evidence="2 3">ATCC 33336</strain>
    </source>
</reference>
<feature type="transmembrane region" description="Helical" evidence="1">
    <location>
        <begin position="23"/>
        <end position="45"/>
    </location>
</feature>
<dbReference type="SUPFAM" id="SSF54523">
    <property type="entry name" value="Pili subunits"/>
    <property type="match status" value="1"/>
</dbReference>
<proteinExistence type="predicted"/>
<organism evidence="2 3">
    <name type="scientific">Oceanospirillum multiglobuliferum</name>
    <dbReference type="NCBI Taxonomy" id="64969"/>
    <lineage>
        <taxon>Bacteria</taxon>
        <taxon>Pseudomonadati</taxon>
        <taxon>Pseudomonadota</taxon>
        <taxon>Gammaproteobacteria</taxon>
        <taxon>Oceanospirillales</taxon>
        <taxon>Oceanospirillaceae</taxon>
        <taxon>Oceanospirillum</taxon>
    </lineage>
</organism>
<sequence length="198" mass="22088">MPILVTGTTDLSRRLTHQTQQGFTLIEILVVVIIIGIMMTTLVALRGSGQESRYLQGQAQRIQMVIGLAQQQAIYTGLPLSMAFSDKGYEFSAWQLNQSAESLTSENDTAQKPPEGQWQKIEVDSLKPYEPERPLQFSLKLLNESPSPDKAKPLYIYPDGLISAAEIRLALPDWPDKQIKMHTDGFSALAFELIEAKP</sequence>
<dbReference type="Pfam" id="PF07963">
    <property type="entry name" value="N_methyl"/>
    <property type="match status" value="1"/>
</dbReference>